<proteinExistence type="predicted"/>
<feature type="chain" id="PRO_5008355797" evidence="1">
    <location>
        <begin position="19"/>
        <end position="155"/>
    </location>
</feature>
<evidence type="ECO:0000313" key="3">
    <source>
        <dbReference type="Proteomes" id="UP000092713"/>
    </source>
</evidence>
<accession>A0A1A7C6C6</accession>
<comment type="caution">
    <text evidence="2">The sequence shown here is derived from an EMBL/GenBank/DDBJ whole genome shotgun (WGS) entry which is preliminary data.</text>
</comment>
<dbReference type="AlphaFoldDB" id="A0A1A7C6C6"/>
<protein>
    <submittedName>
        <fullName evidence="2">Uncharacterized protein</fullName>
    </submittedName>
</protein>
<reference evidence="2 3" key="1">
    <citation type="submission" date="2016-04" db="EMBL/GenBank/DDBJ databases">
        <title>Draft genome sequence of Janthinobacterium psychrotolerans sp. nov., isolated from freshwater sediments in Denmark.</title>
        <authorList>
            <person name="Gong X."/>
            <person name="Skrivergaard S."/>
            <person name="Korsgaard B.S."/>
            <person name="Schreiber L."/>
            <person name="Marshall I.P."/>
            <person name="Finster K."/>
            <person name="Schramm A."/>
        </authorList>
    </citation>
    <scope>NUCLEOTIDE SEQUENCE [LARGE SCALE GENOMIC DNA]</scope>
    <source>
        <strain evidence="2 3">S3-2</strain>
    </source>
</reference>
<dbReference type="PATRIC" id="fig|1747903.4.peg.3951"/>
<name>A0A1A7C6C6_9BURK</name>
<organism evidence="2 3">
    <name type="scientific">Janthinobacterium psychrotolerans</name>
    <dbReference type="NCBI Taxonomy" id="1747903"/>
    <lineage>
        <taxon>Bacteria</taxon>
        <taxon>Pseudomonadati</taxon>
        <taxon>Pseudomonadota</taxon>
        <taxon>Betaproteobacteria</taxon>
        <taxon>Burkholderiales</taxon>
        <taxon>Oxalobacteraceae</taxon>
        <taxon>Janthinobacterium</taxon>
    </lineage>
</organism>
<dbReference type="Proteomes" id="UP000092713">
    <property type="component" value="Unassembled WGS sequence"/>
</dbReference>
<dbReference type="EMBL" id="LOCQ01000048">
    <property type="protein sequence ID" value="OBV40320.1"/>
    <property type="molecule type" value="Genomic_DNA"/>
</dbReference>
<keyword evidence="1" id="KW-0732">Signal</keyword>
<keyword evidence="3" id="KW-1185">Reference proteome</keyword>
<feature type="signal peptide" evidence="1">
    <location>
        <begin position="1"/>
        <end position="18"/>
    </location>
</feature>
<sequence>MRMILIILLCCCAGTAAAHDGSVTIAGDGALIRYRGMLLALDGAVADPAEQAVDLRLRSGSLPLWQSIKRRKGKVRVRVTALPGPGELPALLLDFGKNGYRIVILSTGMAEQDYPLLAQRYPGADLALLLEHGQRVIVRGGQPQTSPFQFSNIKR</sequence>
<dbReference type="RefSeq" id="WP_065307079.1">
    <property type="nucleotide sequence ID" value="NZ_LOCQ01000048.1"/>
</dbReference>
<evidence type="ECO:0000313" key="2">
    <source>
        <dbReference type="EMBL" id="OBV40320.1"/>
    </source>
</evidence>
<evidence type="ECO:0000256" key="1">
    <source>
        <dbReference type="SAM" id="SignalP"/>
    </source>
</evidence>
<gene>
    <name evidence="2" type="ORF">ASR47_101579</name>
</gene>